<accession>A0A084W722</accession>
<dbReference type="VEuPathDB" id="VectorBase:ASIC013985"/>
<feature type="region of interest" description="Disordered" evidence="1">
    <location>
        <begin position="194"/>
        <end position="219"/>
    </location>
</feature>
<dbReference type="EMBL" id="KE525312">
    <property type="protein sequence ID" value="KFB46016.1"/>
    <property type="molecule type" value="Genomic_DNA"/>
</dbReference>
<evidence type="ECO:0000313" key="4">
    <source>
        <dbReference type="Proteomes" id="UP000030765"/>
    </source>
</evidence>
<evidence type="ECO:0000256" key="1">
    <source>
        <dbReference type="SAM" id="MobiDB-lite"/>
    </source>
</evidence>
<feature type="compositionally biased region" description="Gly residues" evidence="1">
    <location>
        <begin position="194"/>
        <end position="203"/>
    </location>
</feature>
<evidence type="ECO:0000313" key="2">
    <source>
        <dbReference type="EMBL" id="KFB46016.1"/>
    </source>
</evidence>
<dbReference type="AlphaFoldDB" id="A0A084W722"/>
<dbReference type="VEuPathDB" id="VectorBase:ASIS000913"/>
<gene>
    <name evidence="2" type="ORF">ZHAS_00013985</name>
</gene>
<keyword evidence="4" id="KW-1185">Reference proteome</keyword>
<reference evidence="2 4" key="1">
    <citation type="journal article" date="2014" name="BMC Genomics">
        <title>Genome sequence of Anopheles sinensis provides insight into genetics basis of mosquito competence for malaria parasites.</title>
        <authorList>
            <person name="Zhou D."/>
            <person name="Zhang D."/>
            <person name="Ding G."/>
            <person name="Shi L."/>
            <person name="Hou Q."/>
            <person name="Ye Y."/>
            <person name="Xu Y."/>
            <person name="Zhou H."/>
            <person name="Xiong C."/>
            <person name="Li S."/>
            <person name="Yu J."/>
            <person name="Hong S."/>
            <person name="Yu X."/>
            <person name="Zou P."/>
            <person name="Chen C."/>
            <person name="Chang X."/>
            <person name="Wang W."/>
            <person name="Lv Y."/>
            <person name="Sun Y."/>
            <person name="Ma L."/>
            <person name="Shen B."/>
            <person name="Zhu C."/>
        </authorList>
    </citation>
    <scope>NUCLEOTIDE SEQUENCE [LARGE SCALE GENOMIC DNA]</scope>
</reference>
<proteinExistence type="predicted"/>
<evidence type="ECO:0000313" key="3">
    <source>
        <dbReference type="EnsemblMetazoa" id="ASIC013985-PA"/>
    </source>
</evidence>
<dbReference type="OrthoDB" id="7743477at2759"/>
<sequence>MVAIRSFGAPSKDTFDDERYYQSITPTPALPVPVTIQAVAPATAATTVITTDNTFQSEYIPVPRGDDRYEFAASMMPRDTRMYDPSGLVSSATAVVSADSVAVGGGLSNAPPVVPLSYRGDERHYYPVVSTITSSYLLDNRQYEPSLNSPSMMHDRLYQPTSHTITSGMLYGNERSHYETASTNIAAIASVGGGGGASGSGGVPPGPHHPSHLSSLQSANNNDCHAVDIMMRSDANVAAATAAAAAAAASIDHAEASWRAEMMERQDEIDRQYLVLLPREDKIEPQDDL</sequence>
<dbReference type="EnsemblMetazoa" id="ASIC013985-RA">
    <property type="protein sequence ID" value="ASIC013985-PA"/>
    <property type="gene ID" value="ASIC013985"/>
</dbReference>
<protein>
    <submittedName>
        <fullName evidence="2">AGAP013344-PA-like protein</fullName>
    </submittedName>
</protein>
<name>A0A084W722_ANOSI</name>
<dbReference type="Proteomes" id="UP000030765">
    <property type="component" value="Unassembled WGS sequence"/>
</dbReference>
<organism evidence="3 4">
    <name type="scientific">Anopheles sinensis</name>
    <name type="common">Mosquito</name>
    <dbReference type="NCBI Taxonomy" id="74873"/>
    <lineage>
        <taxon>Eukaryota</taxon>
        <taxon>Metazoa</taxon>
        <taxon>Ecdysozoa</taxon>
        <taxon>Arthropoda</taxon>
        <taxon>Hexapoda</taxon>
        <taxon>Insecta</taxon>
        <taxon>Pterygota</taxon>
        <taxon>Neoptera</taxon>
        <taxon>Endopterygota</taxon>
        <taxon>Diptera</taxon>
        <taxon>Nematocera</taxon>
        <taxon>Culicoidea</taxon>
        <taxon>Culicidae</taxon>
        <taxon>Anophelinae</taxon>
        <taxon>Anopheles</taxon>
    </lineage>
</organism>
<dbReference type="EMBL" id="ATLV01021094">
    <property type="status" value="NOT_ANNOTATED_CDS"/>
    <property type="molecule type" value="Genomic_DNA"/>
</dbReference>
<reference evidence="3" key="2">
    <citation type="submission" date="2020-05" db="UniProtKB">
        <authorList>
            <consortium name="EnsemblMetazoa"/>
        </authorList>
    </citation>
    <scope>IDENTIFICATION</scope>
</reference>
<dbReference type="OMA" id="TFQSEYI"/>